<name>A0A8T2DL66_ARASU</name>
<comment type="caution">
    <text evidence="1">The sequence shown here is derived from an EMBL/GenBank/DDBJ whole genome shotgun (WGS) entry which is preliminary data.</text>
</comment>
<evidence type="ECO:0000313" key="1">
    <source>
        <dbReference type="EMBL" id="KAG7612825.1"/>
    </source>
</evidence>
<organism evidence="1 2">
    <name type="scientific">Arabidopsis suecica</name>
    <name type="common">Swedish thale-cress</name>
    <name type="synonym">Cardaminopsis suecica</name>
    <dbReference type="NCBI Taxonomy" id="45249"/>
    <lineage>
        <taxon>Eukaryota</taxon>
        <taxon>Viridiplantae</taxon>
        <taxon>Streptophyta</taxon>
        <taxon>Embryophyta</taxon>
        <taxon>Tracheophyta</taxon>
        <taxon>Spermatophyta</taxon>
        <taxon>Magnoliopsida</taxon>
        <taxon>eudicotyledons</taxon>
        <taxon>Gunneridae</taxon>
        <taxon>Pentapetalae</taxon>
        <taxon>rosids</taxon>
        <taxon>malvids</taxon>
        <taxon>Brassicales</taxon>
        <taxon>Brassicaceae</taxon>
        <taxon>Camelineae</taxon>
        <taxon>Arabidopsis</taxon>
    </lineage>
</organism>
<evidence type="ECO:0000313" key="2">
    <source>
        <dbReference type="Proteomes" id="UP000694251"/>
    </source>
</evidence>
<gene>
    <name evidence="1" type="ORF">ISN44_As05g048060</name>
</gene>
<proteinExistence type="predicted"/>
<sequence>MLHPISTFRCNIESSMFNINILLGLKLLTVKLRVAGLEINQTPKLMVVNIPSYSNCSL</sequence>
<reference evidence="1 2" key="1">
    <citation type="submission" date="2020-12" db="EMBL/GenBank/DDBJ databases">
        <title>Concerted genomic and epigenomic changes stabilize Arabidopsis allopolyploids.</title>
        <authorList>
            <person name="Chen Z."/>
        </authorList>
    </citation>
    <scope>NUCLEOTIDE SEQUENCE [LARGE SCALE GENOMIC DNA]</scope>
    <source>
        <strain evidence="1">As9502</strain>
        <tissue evidence="1">Leaf</tissue>
    </source>
</reference>
<dbReference type="EMBL" id="JAEFBJ010000005">
    <property type="protein sequence ID" value="KAG7612825.1"/>
    <property type="molecule type" value="Genomic_DNA"/>
</dbReference>
<accession>A0A8T2DL66</accession>
<dbReference type="AlphaFoldDB" id="A0A8T2DL66"/>
<keyword evidence="2" id="KW-1185">Reference proteome</keyword>
<dbReference type="Proteomes" id="UP000694251">
    <property type="component" value="Chromosome 5"/>
</dbReference>
<protein>
    <submittedName>
        <fullName evidence="1">Uncharacterized protein</fullName>
    </submittedName>
</protein>